<dbReference type="PANTHER" id="PTHR47618:SF1">
    <property type="entry name" value="BIFUNCTIONAL OLIGORIBONUCLEASE AND PAP PHOSPHATASE NRNA"/>
    <property type="match status" value="1"/>
</dbReference>
<feature type="domain" description="DDH" evidence="1">
    <location>
        <begin position="16"/>
        <end position="155"/>
    </location>
</feature>
<dbReference type="AlphaFoldDB" id="A0A379DEC2"/>
<dbReference type="InterPro" id="IPR038763">
    <property type="entry name" value="DHH_sf"/>
</dbReference>
<feature type="domain" description="DHHA1" evidence="2">
    <location>
        <begin position="219"/>
        <end position="316"/>
    </location>
</feature>
<dbReference type="InterPro" id="IPR003156">
    <property type="entry name" value="DHHA1_dom"/>
</dbReference>
<reference evidence="3 4" key="1">
    <citation type="submission" date="2018-06" db="EMBL/GenBank/DDBJ databases">
        <authorList>
            <consortium name="Pathogen Informatics"/>
            <person name="Doyle S."/>
        </authorList>
    </citation>
    <scope>NUCLEOTIDE SEQUENCE [LARGE SCALE GENOMIC DNA]</scope>
    <source>
        <strain evidence="3 4">NCTC11088</strain>
    </source>
</reference>
<dbReference type="GO" id="GO:0016787">
    <property type="term" value="F:hydrolase activity"/>
    <property type="evidence" value="ECO:0007669"/>
    <property type="project" value="UniProtKB-KW"/>
</dbReference>
<dbReference type="Gene3D" id="3.10.310.30">
    <property type="match status" value="1"/>
</dbReference>
<dbReference type="InterPro" id="IPR001667">
    <property type="entry name" value="DDH_dom"/>
</dbReference>
<evidence type="ECO:0000259" key="1">
    <source>
        <dbReference type="Pfam" id="PF01368"/>
    </source>
</evidence>
<sequence>MVIEEIAKAISSANTIYVASHMNPDGDNVGSLMGTYIILKELGKDVKAVVIDEIPENLKFLPRLSEIVTDEGLDAPDLFITVDCADLDRIGNLKNLYLSAKKKINIDHHSTNTNFGDINLVDSNSPATCELVFYLFNDLGYEINTDAATCLYTGISTDTGSFKYDSVKKSTFNAAGILINKKIDINKIGVNLYQNRSKEKTSLLIMAMNSIKYYFDSKLAIAYVDDNMIESCGANKSDSEGIVEFIRDISGVEVAILLKEKKEDIRLSVRTKEYINAINIVSSFGGGGHIRAAGATLPLPLSDRINDIVKIVEGELNGWSSSN</sequence>
<protein>
    <submittedName>
        <fullName evidence="3">Bifunctional oligoribonuclease and PAP phosphatase nrnA</fullName>
        <ecNumber evidence="3">3.1.-.-</ecNumber>
    </submittedName>
</protein>
<organism evidence="3 4">
    <name type="scientific">Peptoniphilus indolicus</name>
    <dbReference type="NCBI Taxonomy" id="33030"/>
    <lineage>
        <taxon>Bacteria</taxon>
        <taxon>Bacillati</taxon>
        <taxon>Bacillota</taxon>
        <taxon>Tissierellia</taxon>
        <taxon>Tissierellales</taxon>
        <taxon>Peptoniphilaceae</taxon>
        <taxon>Peptoniphilus</taxon>
    </lineage>
</organism>
<dbReference type="InterPro" id="IPR051319">
    <property type="entry name" value="Oligoribo/pAp-PDE_c-di-AMP_PDE"/>
</dbReference>
<dbReference type="Pfam" id="PF01368">
    <property type="entry name" value="DHH"/>
    <property type="match status" value="1"/>
</dbReference>
<dbReference type="Pfam" id="PF02272">
    <property type="entry name" value="DHHA1"/>
    <property type="match status" value="1"/>
</dbReference>
<dbReference type="PANTHER" id="PTHR47618">
    <property type="entry name" value="BIFUNCTIONAL OLIGORIBONUCLEASE AND PAP PHOSPHATASE NRNA"/>
    <property type="match status" value="1"/>
</dbReference>
<accession>A0A379DEC2</accession>
<dbReference type="SUPFAM" id="SSF64182">
    <property type="entry name" value="DHH phosphoesterases"/>
    <property type="match status" value="1"/>
</dbReference>
<dbReference type="Gene3D" id="3.90.1640.10">
    <property type="entry name" value="inorganic pyrophosphatase (n-terminal core)"/>
    <property type="match status" value="1"/>
</dbReference>
<dbReference type="Proteomes" id="UP000254777">
    <property type="component" value="Unassembled WGS sequence"/>
</dbReference>
<proteinExistence type="predicted"/>
<evidence type="ECO:0000313" key="4">
    <source>
        <dbReference type="Proteomes" id="UP000254777"/>
    </source>
</evidence>
<dbReference type="EMBL" id="UGTH01000001">
    <property type="protein sequence ID" value="SUB76110.1"/>
    <property type="molecule type" value="Genomic_DNA"/>
</dbReference>
<keyword evidence="3" id="KW-0378">Hydrolase</keyword>
<dbReference type="EC" id="3.1.-.-" evidence="3"/>
<evidence type="ECO:0000259" key="2">
    <source>
        <dbReference type="Pfam" id="PF02272"/>
    </source>
</evidence>
<evidence type="ECO:0000313" key="3">
    <source>
        <dbReference type="EMBL" id="SUB76110.1"/>
    </source>
</evidence>
<dbReference type="GO" id="GO:0003676">
    <property type="term" value="F:nucleic acid binding"/>
    <property type="evidence" value="ECO:0007669"/>
    <property type="project" value="InterPro"/>
</dbReference>
<name>A0A379DEC2_9FIRM</name>
<gene>
    <name evidence="3" type="primary">nrnA</name>
    <name evidence="3" type="ORF">NCTC11088_01922</name>
</gene>
<dbReference type="RefSeq" id="WP_115312243.1">
    <property type="nucleotide sequence ID" value="NZ_UGTH01000001.1"/>
</dbReference>